<evidence type="ECO:0000256" key="4">
    <source>
        <dbReference type="ARBA" id="ARBA00022989"/>
    </source>
</evidence>
<comment type="similarity">
    <text evidence="2">Belongs to the CD36 family.</text>
</comment>
<accession>A0A7M5X0I6</accession>
<sequence length="555" mass="63048">MGEEKGGRCCRCCTTVVTISILIVVSVLLICLGAGSIPFLTNFYKDTVLKQLVMKYSDSSGGNEAYKNWNSPPAPVYMQFYMFNYTNVDEIINEKAKPNVTQLGPYSYREVRENVILHQNENEITYLQNYSYVFDPATSCANCSENDTIITPNLAVITFQAKLKDLNITPQSGFVKRWAIEALDKLLNNDKTYKMFIPLPVHELLWGYTSPFLDHLEGLIPKVIRNLIPNLPPPFIALQQNGTAGAVAVGNITILTGKEDINKVQITTKWRGKNSTGSWNGDEFTNFWQTPYGNMINGTDGSHFQPYISKDDVIYIFNPQLCRSLYLNYQRDTSIMDIKLLRYTTRAKIFQNYTANPDNKAFCGPKRCYPSGLLPVGQCQPGNPPVFMSSPHFYQGYPALWQSFNGLHPETDLHETYLSIEPTTGIVMDAHKRLQINVNIQKVPYISRTDVFPEQDNFYPVLFVHEYATIDKASADRFKKEVMLPKQMITIMEYGLIGLGGLFLIIALVLGARHQRKKNQQSVYTEFSNEDNEKNIQQTEQEREPTTTTTPKLTP</sequence>
<protein>
    <submittedName>
        <fullName evidence="9">Uncharacterized protein</fullName>
    </submittedName>
</protein>
<feature type="transmembrane region" description="Helical" evidence="8">
    <location>
        <begin position="12"/>
        <end position="40"/>
    </location>
</feature>
<evidence type="ECO:0000313" key="10">
    <source>
        <dbReference type="Proteomes" id="UP000594262"/>
    </source>
</evidence>
<dbReference type="Pfam" id="PF01130">
    <property type="entry name" value="CD36"/>
    <property type="match status" value="1"/>
</dbReference>
<dbReference type="GO" id="GO:0005737">
    <property type="term" value="C:cytoplasm"/>
    <property type="evidence" value="ECO:0007669"/>
    <property type="project" value="TreeGrafter"/>
</dbReference>
<dbReference type="OrthoDB" id="6020686at2759"/>
<dbReference type="PANTHER" id="PTHR11923">
    <property type="entry name" value="SCAVENGER RECEPTOR CLASS B TYPE-1 SR-B1"/>
    <property type="match status" value="1"/>
</dbReference>
<evidence type="ECO:0000256" key="5">
    <source>
        <dbReference type="ARBA" id="ARBA00023136"/>
    </source>
</evidence>
<evidence type="ECO:0000256" key="3">
    <source>
        <dbReference type="ARBA" id="ARBA00022692"/>
    </source>
</evidence>
<evidence type="ECO:0000256" key="2">
    <source>
        <dbReference type="ARBA" id="ARBA00010532"/>
    </source>
</evidence>
<evidence type="ECO:0000256" key="6">
    <source>
        <dbReference type="ARBA" id="ARBA00023180"/>
    </source>
</evidence>
<dbReference type="GO" id="GO:0016020">
    <property type="term" value="C:membrane"/>
    <property type="evidence" value="ECO:0007669"/>
    <property type="project" value="UniProtKB-SubCell"/>
</dbReference>
<evidence type="ECO:0000256" key="7">
    <source>
        <dbReference type="SAM" id="MobiDB-lite"/>
    </source>
</evidence>
<keyword evidence="10" id="KW-1185">Reference proteome</keyword>
<keyword evidence="5 8" id="KW-0472">Membrane</keyword>
<feature type="region of interest" description="Disordered" evidence="7">
    <location>
        <begin position="521"/>
        <end position="555"/>
    </location>
</feature>
<organism evidence="9 10">
    <name type="scientific">Clytia hemisphaerica</name>
    <dbReference type="NCBI Taxonomy" id="252671"/>
    <lineage>
        <taxon>Eukaryota</taxon>
        <taxon>Metazoa</taxon>
        <taxon>Cnidaria</taxon>
        <taxon>Hydrozoa</taxon>
        <taxon>Hydroidolina</taxon>
        <taxon>Leptothecata</taxon>
        <taxon>Obeliida</taxon>
        <taxon>Clytiidae</taxon>
        <taxon>Clytia</taxon>
    </lineage>
</organism>
<evidence type="ECO:0000313" key="9">
    <source>
        <dbReference type="EnsemblMetazoa" id="CLYHEMP015869.1"/>
    </source>
</evidence>
<comment type="subcellular location">
    <subcellularLocation>
        <location evidence="1">Membrane</location>
    </subcellularLocation>
</comment>
<evidence type="ECO:0000256" key="8">
    <source>
        <dbReference type="SAM" id="Phobius"/>
    </source>
</evidence>
<evidence type="ECO:0000256" key="1">
    <source>
        <dbReference type="ARBA" id="ARBA00004370"/>
    </source>
</evidence>
<proteinExistence type="inferred from homology"/>
<dbReference type="PRINTS" id="PR01609">
    <property type="entry name" value="CD36FAMILY"/>
</dbReference>
<keyword evidence="6" id="KW-0325">Glycoprotein</keyword>
<feature type="transmembrane region" description="Helical" evidence="8">
    <location>
        <begin position="494"/>
        <end position="512"/>
    </location>
</feature>
<reference evidence="9" key="1">
    <citation type="submission" date="2021-01" db="UniProtKB">
        <authorList>
            <consortium name="EnsemblMetazoa"/>
        </authorList>
    </citation>
    <scope>IDENTIFICATION</scope>
</reference>
<dbReference type="GO" id="GO:0005044">
    <property type="term" value="F:scavenger receptor activity"/>
    <property type="evidence" value="ECO:0007669"/>
    <property type="project" value="TreeGrafter"/>
</dbReference>
<dbReference type="EnsemblMetazoa" id="CLYHEMT015869.1">
    <property type="protein sequence ID" value="CLYHEMP015869.1"/>
    <property type="gene ID" value="CLYHEMG015869"/>
</dbReference>
<dbReference type="InterPro" id="IPR002159">
    <property type="entry name" value="CD36_fam"/>
</dbReference>
<dbReference type="AlphaFoldDB" id="A0A7M5X0I6"/>
<keyword evidence="4 8" id="KW-1133">Transmembrane helix</keyword>
<name>A0A7M5X0I6_9CNID</name>
<dbReference type="Proteomes" id="UP000594262">
    <property type="component" value="Unplaced"/>
</dbReference>
<feature type="compositionally biased region" description="Low complexity" evidence="7">
    <location>
        <begin position="546"/>
        <end position="555"/>
    </location>
</feature>
<dbReference type="PANTHER" id="PTHR11923:SF51">
    <property type="entry name" value="LYSOSOME MEMBRANE PROTEIN 2"/>
    <property type="match status" value="1"/>
</dbReference>
<keyword evidence="3 8" id="KW-0812">Transmembrane</keyword>